<protein>
    <recommendedName>
        <fullName evidence="3">Sortilin N-terminal domain-containing protein</fullName>
    </recommendedName>
</protein>
<dbReference type="PANTHER" id="PTHR12106:SF27">
    <property type="entry name" value="SORTILIN-RELATED RECEPTOR"/>
    <property type="match status" value="1"/>
</dbReference>
<organism evidence="4">
    <name type="scientific">Caldithrix abyssi</name>
    <dbReference type="NCBI Taxonomy" id="187145"/>
    <lineage>
        <taxon>Bacteria</taxon>
        <taxon>Pseudomonadati</taxon>
        <taxon>Calditrichota</taxon>
        <taxon>Calditrichia</taxon>
        <taxon>Calditrichales</taxon>
        <taxon>Calditrichaceae</taxon>
        <taxon>Caldithrix</taxon>
    </lineage>
</organism>
<proteinExistence type="predicted"/>
<dbReference type="CDD" id="cd15482">
    <property type="entry name" value="Sialidase_non-viral"/>
    <property type="match status" value="2"/>
</dbReference>
<dbReference type="Proteomes" id="UP000886005">
    <property type="component" value="Unassembled WGS sequence"/>
</dbReference>
<dbReference type="PANTHER" id="PTHR12106">
    <property type="entry name" value="SORTILIN RELATED"/>
    <property type="match status" value="1"/>
</dbReference>
<evidence type="ECO:0000313" key="4">
    <source>
        <dbReference type="EMBL" id="HED09819.1"/>
    </source>
</evidence>
<dbReference type="InterPro" id="IPR015943">
    <property type="entry name" value="WD40/YVTN_repeat-like_dom_sf"/>
</dbReference>
<comment type="caution">
    <text evidence="4">The sequence shown here is derived from an EMBL/GenBank/DDBJ whole genome shotgun (WGS) entry which is preliminary data.</text>
</comment>
<evidence type="ECO:0000256" key="1">
    <source>
        <dbReference type="ARBA" id="ARBA00022737"/>
    </source>
</evidence>
<name>A0A7V1LKS2_CALAY</name>
<accession>A0A7V1LKS2</accession>
<keyword evidence="2" id="KW-1133">Transmembrane helix</keyword>
<feature type="domain" description="Sortilin N-terminal" evidence="3">
    <location>
        <begin position="130"/>
        <end position="253"/>
    </location>
</feature>
<sequence>MMHRSEGIMTYIYRLSIVFFMATGVLLGSETLPASLFKQVAPRAIGPAGMSGRVTSIAVSLKNPDIIYVGAASGGLWRSIDGGVKWEPLFDKQPVQSIGAVALDPNNPDVIWVGTGEGNPRNSQNSGAGIFKSIDGGKNWQRMGLVKTRTIHRIIINPQNSSIVYAASLGSAWGPNKERGVFKTRDGGKSWKKVLFVNDSTGCADLVMDPANPEKLVAAMWQYQRWPWFFNSGGKGSGLYVSYDGGENWQKRTEKDGLPAGELGRIGLAIAPSNPKRIYALVEAKKTALYRSDDGGFKWKKISDKNIGNRPFYYADIFVDPQNDNRLYNLYSIVTVSEDGGKTFETLIPWNKVHPDHHAWWAHPDDPSFLIDGNDGGLAISRDRGKSWRFVENLPLAQFYHISIDNDQPYHIYGGMQDNGSWIGPAYVWRNSGIRNLFWQELSFGDGFDVVPDPKNNRYGYSMWQEGNLLRYDRLTGNNTYIQPTHPGGIPLRFHWNAGIAVDPIDRETLYFGSQFLHKSTDKGMSWQIISPDLTTNDPGKQKQLQSGGLSYDVTGAENHTTIITIAPSPLKAGVIWAGTDDGNVQLTRDGGKSWTNTSANMPGLPRNAWIAQIRASRYKPGTAFVVVNNYRQNDWKPYLYQTDNWGKKWKRLIDEQDMDSYLLSFWQDAKEPRLMFAGSETGLYFSMNSGKNWQKWTEGYPSAPTMDIAWQPQEDDLIVGTFGRAAWVFDRIAYLRFLTRNQGREPSAALAVMPASPAWIAAYAQPPGTRFIAEAEFEGQNRPRGAMLTAWLKVDSSKTKKTKGPKKQDEGLIIEIFDAGHTLIRTLKPKKLEHGFNRFYWNLDQKGVRMPQTPEPQKDKAVEPGGAPVLPGTYLARFSYRGMKDSVKIEVKADPRIAGLTAKLQEKQELFQKFKDLTQKGTRLADAIRKRQSELELAEKAIEVLKPQQADSLKKKTAAVRDSLKALMHKIVTPADKQGIYRDPEVLTARLGKISAYLRMSFDTARATVLPLMQQAAQKTDTLYNTYNRTLKKIWPGYRRDLEEADIKILPVFKTLEN</sequence>
<reference evidence="4" key="1">
    <citation type="journal article" date="2020" name="mSystems">
        <title>Genome- and Community-Level Interaction Insights into Carbon Utilization and Element Cycling Functions of Hydrothermarchaeota in Hydrothermal Sediment.</title>
        <authorList>
            <person name="Zhou Z."/>
            <person name="Liu Y."/>
            <person name="Xu W."/>
            <person name="Pan J."/>
            <person name="Luo Z.H."/>
            <person name="Li M."/>
        </authorList>
    </citation>
    <scope>NUCLEOTIDE SEQUENCE [LARGE SCALE GENOMIC DNA]</scope>
    <source>
        <strain evidence="4">HyVt-456</strain>
    </source>
</reference>
<evidence type="ECO:0000256" key="2">
    <source>
        <dbReference type="SAM" id="Phobius"/>
    </source>
</evidence>
<dbReference type="EMBL" id="DRLD01000105">
    <property type="protein sequence ID" value="HED09819.1"/>
    <property type="molecule type" value="Genomic_DNA"/>
</dbReference>
<keyword evidence="2" id="KW-0812">Transmembrane</keyword>
<keyword evidence="2" id="KW-0472">Membrane</keyword>
<gene>
    <name evidence="4" type="ORF">ENJ10_03960</name>
</gene>
<feature type="transmembrane region" description="Helical" evidence="2">
    <location>
        <begin position="12"/>
        <end position="29"/>
    </location>
</feature>
<dbReference type="Gene3D" id="2.130.10.10">
    <property type="entry name" value="YVTN repeat-like/Quinoprotein amine dehydrogenase"/>
    <property type="match status" value="3"/>
</dbReference>
<dbReference type="InterPro" id="IPR050310">
    <property type="entry name" value="VPS10-sortilin"/>
</dbReference>
<keyword evidence="1" id="KW-0677">Repeat</keyword>
<dbReference type="InterPro" id="IPR036278">
    <property type="entry name" value="Sialidase_sf"/>
</dbReference>
<dbReference type="InterPro" id="IPR031778">
    <property type="entry name" value="Sortilin_N"/>
</dbReference>
<dbReference type="Pfam" id="PF15902">
    <property type="entry name" value="Sortilin-Vps10"/>
    <property type="match status" value="1"/>
</dbReference>
<dbReference type="AlphaFoldDB" id="A0A7V1LKS2"/>
<dbReference type="SUPFAM" id="SSF50939">
    <property type="entry name" value="Sialidases"/>
    <property type="match status" value="2"/>
</dbReference>
<evidence type="ECO:0000259" key="3">
    <source>
        <dbReference type="Pfam" id="PF15902"/>
    </source>
</evidence>